<name>A0A516NKM1_9NOCA</name>
<dbReference type="InterPro" id="IPR019921">
    <property type="entry name" value="Lucif-like_OxRdtase_Rv2161c"/>
</dbReference>
<dbReference type="SUPFAM" id="SSF51679">
    <property type="entry name" value="Bacterial luciferase-like"/>
    <property type="match status" value="1"/>
</dbReference>
<dbReference type="EC" id="1.-.-.-" evidence="3"/>
<accession>A0A516NKM1</accession>
<dbReference type="InterPro" id="IPR036661">
    <property type="entry name" value="Luciferase-like_sf"/>
</dbReference>
<dbReference type="KEGG" id="nod:FOH10_12765"/>
<organism evidence="3 4">
    <name type="scientific">Nocardia otitidiscaviarum</name>
    <dbReference type="NCBI Taxonomy" id="1823"/>
    <lineage>
        <taxon>Bacteria</taxon>
        <taxon>Bacillati</taxon>
        <taxon>Actinomycetota</taxon>
        <taxon>Actinomycetes</taxon>
        <taxon>Mycobacteriales</taxon>
        <taxon>Nocardiaceae</taxon>
        <taxon>Nocardia</taxon>
    </lineage>
</organism>
<proteinExistence type="predicted"/>
<dbReference type="PANTHER" id="PTHR43244">
    <property type="match status" value="1"/>
</dbReference>
<evidence type="ECO:0000313" key="3">
    <source>
        <dbReference type="EMBL" id="QDP79454.1"/>
    </source>
</evidence>
<dbReference type="EMBL" id="CP041695">
    <property type="protein sequence ID" value="QDP79454.1"/>
    <property type="molecule type" value="Genomic_DNA"/>
</dbReference>
<dbReference type="Pfam" id="PF00296">
    <property type="entry name" value="Bac_luciferase"/>
    <property type="match status" value="1"/>
</dbReference>
<dbReference type="InterPro" id="IPR011251">
    <property type="entry name" value="Luciferase-like_dom"/>
</dbReference>
<keyword evidence="1 3" id="KW-0560">Oxidoreductase</keyword>
<dbReference type="GeneID" id="80333252"/>
<evidence type="ECO:0000259" key="2">
    <source>
        <dbReference type="Pfam" id="PF00296"/>
    </source>
</evidence>
<dbReference type="Gene3D" id="3.20.20.30">
    <property type="entry name" value="Luciferase-like domain"/>
    <property type="match status" value="1"/>
</dbReference>
<dbReference type="GO" id="GO:0016705">
    <property type="term" value="F:oxidoreductase activity, acting on paired donors, with incorporation or reduction of molecular oxygen"/>
    <property type="evidence" value="ECO:0007669"/>
    <property type="project" value="InterPro"/>
</dbReference>
<dbReference type="RefSeq" id="WP_143980857.1">
    <property type="nucleotide sequence ID" value="NZ_CP041695.1"/>
</dbReference>
<dbReference type="Proteomes" id="UP000317039">
    <property type="component" value="Chromosome"/>
</dbReference>
<feature type="domain" description="Luciferase-like" evidence="2">
    <location>
        <begin position="12"/>
        <end position="264"/>
    </location>
</feature>
<gene>
    <name evidence="3" type="ORF">FOH10_12765</name>
</gene>
<dbReference type="NCBIfam" id="TIGR03619">
    <property type="entry name" value="F420_Rv2161c"/>
    <property type="match status" value="1"/>
</dbReference>
<sequence length="299" mass="31812">MKIGFALPQYGPQAAEAARVTEFAAALEAAGADSLWVGERLIAATNPTVGYAGTDTIPAEFNAVLDPFLLLGLAAAGTERVRLGTNVLIAPLYRPALLARSLTTLDIASGGRLVPGFGIGWSPEEYAAAGVPFTRRGARLDETLDALETIWTTDPASYTGRYVSVPSHRSELRPVRRPRPPIWLGAFSAEGLARIGRRADGWLPVLPVPGPPGWGARLTELRGVIERAAAIAGRDPATIGTTVRVNVAAGTDPELIVTAVEKVAADTGFDDFFVDLMYVTRSVDRMRDTALALLERLRG</sequence>
<evidence type="ECO:0000256" key="1">
    <source>
        <dbReference type="ARBA" id="ARBA00023002"/>
    </source>
</evidence>
<protein>
    <submittedName>
        <fullName evidence="3">TIGR03619 family F420-dependent LLM class oxidoreductase</fullName>
        <ecNumber evidence="3">1.-.-.-</ecNumber>
    </submittedName>
</protein>
<dbReference type="AlphaFoldDB" id="A0A516NKM1"/>
<evidence type="ECO:0000313" key="4">
    <source>
        <dbReference type="Proteomes" id="UP000317039"/>
    </source>
</evidence>
<dbReference type="InterPro" id="IPR050564">
    <property type="entry name" value="F420-G6PD/mer"/>
</dbReference>
<reference evidence="3 4" key="1">
    <citation type="submission" date="2019-07" db="EMBL/GenBank/DDBJ databases">
        <title>Complete Genome Sequence and Methylome Analysis of Nocardia otitidis-caviarum NEB252.</title>
        <authorList>
            <person name="Fomenkov A."/>
            <person name="Anton B.P."/>
            <person name="Vincze T."/>
            <person name="Roberts R.J."/>
        </authorList>
    </citation>
    <scope>NUCLEOTIDE SEQUENCE [LARGE SCALE GENOMIC DNA]</scope>
    <source>
        <strain evidence="3 4">NEB252</strain>
    </source>
</reference>
<dbReference type="PANTHER" id="PTHR43244:SF1">
    <property type="entry name" value="5,10-METHYLENETETRAHYDROMETHANOPTERIN REDUCTASE"/>
    <property type="match status" value="1"/>
</dbReference>